<dbReference type="PANTHER" id="PTHR30055:SF234">
    <property type="entry name" value="HTH-TYPE TRANSCRIPTIONAL REGULATOR BETI"/>
    <property type="match status" value="1"/>
</dbReference>
<dbReference type="PROSITE" id="PS50977">
    <property type="entry name" value="HTH_TETR_2"/>
    <property type="match status" value="1"/>
</dbReference>
<name>A0A1T4XXD8_9MICO</name>
<dbReference type="PANTHER" id="PTHR30055">
    <property type="entry name" value="HTH-TYPE TRANSCRIPTIONAL REGULATOR RUTR"/>
    <property type="match status" value="1"/>
</dbReference>
<dbReference type="Gene3D" id="1.10.357.10">
    <property type="entry name" value="Tetracycline Repressor, domain 2"/>
    <property type="match status" value="1"/>
</dbReference>
<dbReference type="Pfam" id="PF13305">
    <property type="entry name" value="TetR_C_33"/>
    <property type="match status" value="1"/>
</dbReference>
<dbReference type="Pfam" id="PF00440">
    <property type="entry name" value="TetR_N"/>
    <property type="match status" value="1"/>
</dbReference>
<proteinExistence type="predicted"/>
<keyword evidence="2 4" id="KW-0238">DNA-binding</keyword>
<dbReference type="GO" id="GO:0000976">
    <property type="term" value="F:transcription cis-regulatory region binding"/>
    <property type="evidence" value="ECO:0007669"/>
    <property type="project" value="TreeGrafter"/>
</dbReference>
<reference evidence="7" key="1">
    <citation type="submission" date="2017-02" db="EMBL/GenBank/DDBJ databases">
        <authorList>
            <person name="Varghese N."/>
            <person name="Submissions S."/>
        </authorList>
    </citation>
    <scope>NUCLEOTIDE SEQUENCE [LARGE SCALE GENOMIC DNA]</scope>
    <source>
        <strain evidence="7">VKM Ac-2052</strain>
    </source>
</reference>
<feature type="DNA-binding region" description="H-T-H motif" evidence="4">
    <location>
        <begin position="36"/>
        <end position="55"/>
    </location>
</feature>
<evidence type="ECO:0000256" key="1">
    <source>
        <dbReference type="ARBA" id="ARBA00023015"/>
    </source>
</evidence>
<dbReference type="InterPro" id="IPR025996">
    <property type="entry name" value="MT1864/Rv1816-like_C"/>
</dbReference>
<dbReference type="EMBL" id="FUYG01000004">
    <property type="protein sequence ID" value="SKA94207.1"/>
    <property type="molecule type" value="Genomic_DNA"/>
</dbReference>
<dbReference type="SUPFAM" id="SSF46689">
    <property type="entry name" value="Homeodomain-like"/>
    <property type="match status" value="1"/>
</dbReference>
<dbReference type="GO" id="GO:0003700">
    <property type="term" value="F:DNA-binding transcription factor activity"/>
    <property type="evidence" value="ECO:0007669"/>
    <property type="project" value="TreeGrafter"/>
</dbReference>
<evidence type="ECO:0000313" key="7">
    <source>
        <dbReference type="Proteomes" id="UP000189735"/>
    </source>
</evidence>
<evidence type="ECO:0000256" key="3">
    <source>
        <dbReference type="ARBA" id="ARBA00023163"/>
    </source>
</evidence>
<dbReference type="SUPFAM" id="SSF48498">
    <property type="entry name" value="Tetracyclin repressor-like, C-terminal domain"/>
    <property type="match status" value="1"/>
</dbReference>
<evidence type="ECO:0000313" key="6">
    <source>
        <dbReference type="EMBL" id="SKA94207.1"/>
    </source>
</evidence>
<gene>
    <name evidence="6" type="ORF">SAMN06295879_1910</name>
</gene>
<feature type="domain" description="HTH tetR-type" evidence="5">
    <location>
        <begin position="13"/>
        <end position="73"/>
    </location>
</feature>
<dbReference type="InterPro" id="IPR009057">
    <property type="entry name" value="Homeodomain-like_sf"/>
</dbReference>
<dbReference type="PRINTS" id="PR00455">
    <property type="entry name" value="HTHTETR"/>
</dbReference>
<protein>
    <submittedName>
        <fullName evidence="6">Transcriptional regulator, TetR family</fullName>
    </submittedName>
</protein>
<dbReference type="InterPro" id="IPR001647">
    <property type="entry name" value="HTH_TetR"/>
</dbReference>
<evidence type="ECO:0000259" key="5">
    <source>
        <dbReference type="PROSITE" id="PS50977"/>
    </source>
</evidence>
<keyword evidence="1" id="KW-0805">Transcription regulation</keyword>
<dbReference type="Proteomes" id="UP000189735">
    <property type="component" value="Unassembled WGS sequence"/>
</dbReference>
<sequence>MLVSRSGDTYHHGSLKPALEDAAFELLRTTGHTDLSLREVARTAGVSHNAPYHHFGDRTALLKRLSERSMSELLDALLAAQANADPEHSARAHLVALGTAYVRYAAEYPERFRVIYDPTVCVPGAPSAEMAPLISAVEKILMHATKAISPSASDTTLVALTTGVWGAVHGLAELVIAGHITPKQAEPALVALFDPSRI</sequence>
<keyword evidence="3" id="KW-0804">Transcription</keyword>
<dbReference type="AlphaFoldDB" id="A0A1T4XXD8"/>
<evidence type="ECO:0000256" key="2">
    <source>
        <dbReference type="ARBA" id="ARBA00023125"/>
    </source>
</evidence>
<evidence type="ECO:0000256" key="4">
    <source>
        <dbReference type="PROSITE-ProRule" id="PRU00335"/>
    </source>
</evidence>
<dbReference type="InterPro" id="IPR050109">
    <property type="entry name" value="HTH-type_TetR-like_transc_reg"/>
</dbReference>
<dbReference type="InterPro" id="IPR036271">
    <property type="entry name" value="Tet_transcr_reg_TetR-rel_C_sf"/>
</dbReference>
<organism evidence="6 7">
    <name type="scientific">Agreia bicolorata</name>
    <dbReference type="NCBI Taxonomy" id="110935"/>
    <lineage>
        <taxon>Bacteria</taxon>
        <taxon>Bacillati</taxon>
        <taxon>Actinomycetota</taxon>
        <taxon>Actinomycetes</taxon>
        <taxon>Micrococcales</taxon>
        <taxon>Microbacteriaceae</taxon>
        <taxon>Agreia</taxon>
    </lineage>
</organism>
<accession>A0A1T4XXD8</accession>